<sequence length="134" mass="15040">MSSFTMAMGTEVSMKITISPAILRLTGFRSLYKNRTIKIWQTCTTKALSILSLNIWPFARTLAIVASTFPSITRDVGAYMTPNAARGIISEYNRPAILAVRFWDWKPILFPIIHSSLFGLMPRLYANSTHPALT</sequence>
<dbReference type="Proteomes" id="UP000001946">
    <property type="component" value="Chromosome"/>
</dbReference>
<gene>
    <name evidence="1" type="ordered locus">DSY1660</name>
</gene>
<keyword evidence="2" id="KW-1185">Reference proteome</keyword>
<evidence type="ECO:0000313" key="2">
    <source>
        <dbReference type="Proteomes" id="UP000001946"/>
    </source>
</evidence>
<dbReference type="HOGENOM" id="CLU_1892833_0_0_9"/>
<protein>
    <submittedName>
        <fullName evidence="1">Uncharacterized protein</fullName>
    </submittedName>
</protein>
<accession>Q24WZ3</accession>
<organism evidence="1 2">
    <name type="scientific">Desulfitobacterium hafniense (strain Y51)</name>
    <dbReference type="NCBI Taxonomy" id="138119"/>
    <lineage>
        <taxon>Bacteria</taxon>
        <taxon>Bacillati</taxon>
        <taxon>Bacillota</taxon>
        <taxon>Clostridia</taxon>
        <taxon>Eubacteriales</taxon>
        <taxon>Desulfitobacteriaceae</taxon>
        <taxon>Desulfitobacterium</taxon>
    </lineage>
</organism>
<dbReference type="EMBL" id="AP008230">
    <property type="protein sequence ID" value="BAE83449.1"/>
    <property type="molecule type" value="Genomic_DNA"/>
</dbReference>
<reference evidence="1 2" key="1">
    <citation type="journal article" date="2006" name="J. Bacteriol.">
        <title>Complete genome sequence of the dehalorespiring bacterium Desulfitobacterium hafniense Y51 and comparison with Dehalococcoides ethenogenes 195.</title>
        <authorList>
            <person name="Nonaka H."/>
            <person name="Keresztes G."/>
            <person name="Shinoda Y."/>
            <person name="Ikenaga Y."/>
            <person name="Abe M."/>
            <person name="Naito K."/>
            <person name="Inatomi K."/>
            <person name="Furukawa K."/>
            <person name="Inui M."/>
            <person name="Yukawa H."/>
        </authorList>
    </citation>
    <scope>NUCLEOTIDE SEQUENCE [LARGE SCALE GENOMIC DNA]</scope>
    <source>
        <strain evidence="1 2">Y51</strain>
    </source>
</reference>
<proteinExistence type="predicted"/>
<dbReference type="AlphaFoldDB" id="Q24WZ3"/>
<evidence type="ECO:0000313" key="1">
    <source>
        <dbReference type="EMBL" id="BAE83449.1"/>
    </source>
</evidence>
<dbReference type="KEGG" id="dsy:DSY1660"/>
<name>Q24WZ3_DESHY</name>